<dbReference type="PANTHER" id="PTHR43553:SF3">
    <property type="entry name" value="ABC TRANSPORTER ATP-BINDING PROTEIN MODF"/>
    <property type="match status" value="1"/>
</dbReference>
<dbReference type="Proteomes" id="UP000050280">
    <property type="component" value="Unassembled WGS sequence"/>
</dbReference>
<dbReference type="AlphaFoldDB" id="A0A0P7AWB6"/>
<sequence>MATLPQITIYRPLETSPDDWVASLMAKNPPEGFHFLHQKKGCVFSMATLDKYIDNEERYGIQPLETPNDQALKTMSSGEQKKALLTHLLQMEPDFMVLVDPYDNLDTISTERLKRYFHELSKTMILIQIISRITAAFHFSTQFYAFHHTLLQPFTSVQELHHYVLSTKNIQAITIPDPLFSPKTLGEELVSFHKVSVSFGNKKVLHQVDWTVKHGEFWHLVGPNGSGKSTLLQMITGDSTKAYGQEIYLFNKQKGTGESVWEIKKHLGYFTASMTTTFRGYDNLIHMLIAGLHDAIGLYVKPTETEIRLAMSWLRTIGLYPKREQQFRQLNEGEKRLLMTARAMIKHPPLLILDEPAIGLDDRYTKLLVDLINTFAEKSKSALIYVSHKQEKGLTPKYRLTLTPTPQGSKAKVG</sequence>
<dbReference type="InterPro" id="IPR050095">
    <property type="entry name" value="ECF_ABC_transporter_ATP-bd"/>
</dbReference>
<gene>
    <name evidence="5" type="ORF">I595_3125</name>
</gene>
<protein>
    <submittedName>
        <fullName evidence="5">ABC transporter-related protein</fullName>
    </submittedName>
</protein>
<evidence type="ECO:0000256" key="3">
    <source>
        <dbReference type="ARBA" id="ARBA00022840"/>
    </source>
</evidence>
<comment type="caution">
    <text evidence="5">The sequence shown here is derived from an EMBL/GenBank/DDBJ whole genome shotgun (WGS) entry which is preliminary data.</text>
</comment>
<dbReference type="Gene3D" id="3.40.50.300">
    <property type="entry name" value="P-loop containing nucleotide triphosphate hydrolases"/>
    <property type="match status" value="2"/>
</dbReference>
<name>A0A0P7AWB6_9FLAO</name>
<dbReference type="STRING" id="1300341.I595_3125"/>
<evidence type="ECO:0000256" key="2">
    <source>
        <dbReference type="ARBA" id="ARBA00022741"/>
    </source>
</evidence>
<evidence type="ECO:0000259" key="4">
    <source>
        <dbReference type="PROSITE" id="PS50893"/>
    </source>
</evidence>
<keyword evidence="2" id="KW-0547">Nucleotide-binding</keyword>
<dbReference type="GO" id="GO:0043190">
    <property type="term" value="C:ATP-binding cassette (ABC) transporter complex"/>
    <property type="evidence" value="ECO:0007669"/>
    <property type="project" value="TreeGrafter"/>
</dbReference>
<dbReference type="PANTHER" id="PTHR43553">
    <property type="entry name" value="HEAVY METAL TRANSPORTER"/>
    <property type="match status" value="1"/>
</dbReference>
<dbReference type="RefSeq" id="WP_054560127.1">
    <property type="nucleotide sequence ID" value="NZ_LDJX01000007.1"/>
</dbReference>
<evidence type="ECO:0000256" key="1">
    <source>
        <dbReference type="ARBA" id="ARBA00022448"/>
    </source>
</evidence>
<evidence type="ECO:0000313" key="6">
    <source>
        <dbReference type="Proteomes" id="UP000050280"/>
    </source>
</evidence>
<dbReference type="SUPFAM" id="SSF52540">
    <property type="entry name" value="P-loop containing nucleoside triphosphate hydrolases"/>
    <property type="match status" value="2"/>
</dbReference>
<dbReference type="Pfam" id="PF00005">
    <property type="entry name" value="ABC_tran"/>
    <property type="match status" value="1"/>
</dbReference>
<proteinExistence type="predicted"/>
<dbReference type="EMBL" id="LDJX01000007">
    <property type="protein sequence ID" value="KPM30631.1"/>
    <property type="molecule type" value="Genomic_DNA"/>
</dbReference>
<keyword evidence="1" id="KW-0813">Transport</keyword>
<dbReference type="InterPro" id="IPR003439">
    <property type="entry name" value="ABC_transporter-like_ATP-bd"/>
</dbReference>
<feature type="domain" description="ABC transporter" evidence="4">
    <location>
        <begin position="190"/>
        <end position="411"/>
    </location>
</feature>
<dbReference type="SMART" id="SM00382">
    <property type="entry name" value="AAA"/>
    <property type="match status" value="1"/>
</dbReference>
<dbReference type="OrthoDB" id="9789994at2"/>
<dbReference type="InterPro" id="IPR003593">
    <property type="entry name" value="AAA+_ATPase"/>
</dbReference>
<organism evidence="5 6">
    <name type="scientific">Croceitalea dokdonensis DOKDO 023</name>
    <dbReference type="NCBI Taxonomy" id="1300341"/>
    <lineage>
        <taxon>Bacteria</taxon>
        <taxon>Pseudomonadati</taxon>
        <taxon>Bacteroidota</taxon>
        <taxon>Flavobacteriia</taxon>
        <taxon>Flavobacteriales</taxon>
        <taxon>Flavobacteriaceae</taxon>
        <taxon>Croceitalea</taxon>
    </lineage>
</organism>
<reference evidence="5 6" key="1">
    <citation type="submission" date="2015-09" db="EMBL/GenBank/DDBJ databases">
        <title>Genome sequence of the marine flavobacterium Croceitalea dokdonensis DOKDO 023 that contains proton- and sodium-pumping rhodopsins.</title>
        <authorList>
            <person name="Kwon S.-K."/>
            <person name="Lee H.K."/>
            <person name="Kwak M.-J."/>
            <person name="Kim J.F."/>
        </authorList>
    </citation>
    <scope>NUCLEOTIDE SEQUENCE [LARGE SCALE GENOMIC DNA]</scope>
    <source>
        <strain evidence="5 6">DOKDO 023</strain>
    </source>
</reference>
<dbReference type="PROSITE" id="PS50893">
    <property type="entry name" value="ABC_TRANSPORTER_2"/>
    <property type="match status" value="1"/>
</dbReference>
<evidence type="ECO:0000313" key="5">
    <source>
        <dbReference type="EMBL" id="KPM30631.1"/>
    </source>
</evidence>
<dbReference type="GO" id="GO:0042626">
    <property type="term" value="F:ATPase-coupled transmembrane transporter activity"/>
    <property type="evidence" value="ECO:0007669"/>
    <property type="project" value="TreeGrafter"/>
</dbReference>
<keyword evidence="3" id="KW-0067">ATP-binding</keyword>
<dbReference type="GO" id="GO:0005524">
    <property type="term" value="F:ATP binding"/>
    <property type="evidence" value="ECO:0007669"/>
    <property type="project" value="UniProtKB-KW"/>
</dbReference>
<keyword evidence="6" id="KW-1185">Reference proteome</keyword>
<dbReference type="GO" id="GO:0016887">
    <property type="term" value="F:ATP hydrolysis activity"/>
    <property type="evidence" value="ECO:0007669"/>
    <property type="project" value="InterPro"/>
</dbReference>
<accession>A0A0P7AWB6</accession>
<dbReference type="InterPro" id="IPR027417">
    <property type="entry name" value="P-loop_NTPase"/>
</dbReference>